<keyword evidence="10" id="KW-1185">Reference proteome</keyword>
<evidence type="ECO:0000256" key="7">
    <source>
        <dbReference type="SAM" id="MobiDB-lite"/>
    </source>
</evidence>
<keyword evidence="1 6" id="KW-0436">Ligase</keyword>
<comment type="catalytic activity">
    <reaction evidence="5 6">
        <text>cytidine(34) in tRNA(Ile2) + L-lysine + ATP = lysidine(34) in tRNA(Ile2) + AMP + diphosphate + H(+)</text>
        <dbReference type="Rhea" id="RHEA:43744"/>
        <dbReference type="Rhea" id="RHEA-COMP:10625"/>
        <dbReference type="Rhea" id="RHEA-COMP:10670"/>
        <dbReference type="ChEBI" id="CHEBI:15378"/>
        <dbReference type="ChEBI" id="CHEBI:30616"/>
        <dbReference type="ChEBI" id="CHEBI:32551"/>
        <dbReference type="ChEBI" id="CHEBI:33019"/>
        <dbReference type="ChEBI" id="CHEBI:82748"/>
        <dbReference type="ChEBI" id="CHEBI:83665"/>
        <dbReference type="ChEBI" id="CHEBI:456215"/>
        <dbReference type="EC" id="6.3.4.19"/>
    </reaction>
</comment>
<dbReference type="PANTHER" id="PTHR43033:SF1">
    <property type="entry name" value="TRNA(ILE)-LYSIDINE SYNTHASE-RELATED"/>
    <property type="match status" value="1"/>
</dbReference>
<evidence type="ECO:0000256" key="1">
    <source>
        <dbReference type="ARBA" id="ARBA00022598"/>
    </source>
</evidence>
<keyword evidence="3 6" id="KW-0547">Nucleotide-binding</keyword>
<gene>
    <name evidence="6 9" type="primary">tilS</name>
    <name evidence="9" type="ORF">GCM10009849_23120</name>
</gene>
<evidence type="ECO:0000259" key="8">
    <source>
        <dbReference type="Pfam" id="PF01171"/>
    </source>
</evidence>
<dbReference type="InterPro" id="IPR014729">
    <property type="entry name" value="Rossmann-like_a/b/a_fold"/>
</dbReference>
<sequence>MTAGDSGSAPGPALDPARDTASPARRRLHPAVGAARNAVKAALAEAGWPRRILVGCSGGPDSLALAAAVAHFARRGGVSGHPLEAGAVVVDHQLQEGSGEVARTTAGVLGELGLAPVRVVAVDVQRRGEGPEAAARAARLAALEAEAETWGAGALLLGHTLDDQAEQVLLGLARGSGPRALAGMRRVRGLYVRPFLTLRRADTLDVCVAEGLEPWFDPTNEDPRFMRSRVRTATMPFLEAELGPGVAEGLARTAALLAADADYLDGEAQRIYAALAEVTPSAAEVTPSAAEVTPSGPEVTPSAAEVTPRGRDMTPHRGGGRAVVLPGPELRALPQALRSRVIALAVTELGGQLTFERLSAVERLLEPRGSAGPVEVAGHVSAFRQPRDGTRKGAGHRGGLVLVSHR</sequence>
<keyword evidence="4 6" id="KW-0067">ATP-binding</keyword>
<evidence type="ECO:0000313" key="9">
    <source>
        <dbReference type="EMBL" id="GAA2200879.1"/>
    </source>
</evidence>
<comment type="subcellular location">
    <subcellularLocation>
        <location evidence="6">Cytoplasm</location>
    </subcellularLocation>
</comment>
<comment type="similarity">
    <text evidence="6">Belongs to the tRNA(Ile)-lysidine synthase family.</text>
</comment>
<evidence type="ECO:0000256" key="5">
    <source>
        <dbReference type="ARBA" id="ARBA00048539"/>
    </source>
</evidence>
<dbReference type="Pfam" id="PF01171">
    <property type="entry name" value="ATP_bind_3"/>
    <property type="match status" value="1"/>
</dbReference>
<feature type="region of interest" description="Disordered" evidence="7">
    <location>
        <begin position="289"/>
        <end position="322"/>
    </location>
</feature>
<comment type="function">
    <text evidence="6">Ligates lysine onto the cytidine present at position 34 of the AUA codon-specific tRNA(Ile) that contains the anticodon CAU, in an ATP-dependent manner. Cytidine is converted to lysidine, thus changing the amino acid specificity of the tRNA from methionine to isoleucine.</text>
</comment>
<protein>
    <recommendedName>
        <fullName evidence="6">tRNA(Ile)-lysidine synthase</fullName>
        <ecNumber evidence="6">6.3.4.19</ecNumber>
    </recommendedName>
    <alternativeName>
        <fullName evidence="6">tRNA(Ile)-2-lysyl-cytidine synthase</fullName>
    </alternativeName>
    <alternativeName>
        <fullName evidence="6">tRNA(Ile)-lysidine synthetase</fullName>
    </alternativeName>
</protein>
<dbReference type="InterPro" id="IPR011063">
    <property type="entry name" value="TilS/TtcA_N"/>
</dbReference>
<proteinExistence type="inferred from homology"/>
<organism evidence="9 10">
    <name type="scientific">Sinomonas flava</name>
    <dbReference type="NCBI Taxonomy" id="496857"/>
    <lineage>
        <taxon>Bacteria</taxon>
        <taxon>Bacillati</taxon>
        <taxon>Actinomycetota</taxon>
        <taxon>Actinomycetes</taxon>
        <taxon>Micrococcales</taxon>
        <taxon>Micrococcaceae</taxon>
        <taxon>Sinomonas</taxon>
    </lineage>
</organism>
<evidence type="ECO:0000313" key="10">
    <source>
        <dbReference type="Proteomes" id="UP001500432"/>
    </source>
</evidence>
<evidence type="ECO:0000256" key="2">
    <source>
        <dbReference type="ARBA" id="ARBA00022694"/>
    </source>
</evidence>
<keyword evidence="6" id="KW-0963">Cytoplasm</keyword>
<dbReference type="Gene3D" id="3.40.50.620">
    <property type="entry name" value="HUPs"/>
    <property type="match status" value="1"/>
</dbReference>
<name>A0ABP5NMV8_9MICC</name>
<dbReference type="HAMAP" id="MF_01161">
    <property type="entry name" value="tRNA_Ile_lys_synt"/>
    <property type="match status" value="1"/>
</dbReference>
<dbReference type="CDD" id="cd01992">
    <property type="entry name" value="TilS_N"/>
    <property type="match status" value="1"/>
</dbReference>
<feature type="domain" description="tRNA(Ile)-lysidine/2-thiocytidine synthase N-terminal" evidence="8">
    <location>
        <begin position="52"/>
        <end position="232"/>
    </location>
</feature>
<dbReference type="Proteomes" id="UP001500432">
    <property type="component" value="Unassembled WGS sequence"/>
</dbReference>
<feature type="region of interest" description="Disordered" evidence="7">
    <location>
        <begin position="385"/>
        <end position="406"/>
    </location>
</feature>
<dbReference type="EMBL" id="BAAAQW010000006">
    <property type="protein sequence ID" value="GAA2200879.1"/>
    <property type="molecule type" value="Genomic_DNA"/>
</dbReference>
<feature type="region of interest" description="Disordered" evidence="7">
    <location>
        <begin position="1"/>
        <end position="28"/>
    </location>
</feature>
<comment type="domain">
    <text evidence="6">The N-terminal region contains the highly conserved SGGXDS motif, predicted to be a P-loop motif involved in ATP binding.</text>
</comment>
<reference evidence="10" key="1">
    <citation type="journal article" date="2019" name="Int. J. Syst. Evol. Microbiol.">
        <title>The Global Catalogue of Microorganisms (GCM) 10K type strain sequencing project: providing services to taxonomists for standard genome sequencing and annotation.</title>
        <authorList>
            <consortium name="The Broad Institute Genomics Platform"/>
            <consortium name="The Broad Institute Genome Sequencing Center for Infectious Disease"/>
            <person name="Wu L."/>
            <person name="Ma J."/>
        </authorList>
    </citation>
    <scope>NUCLEOTIDE SEQUENCE [LARGE SCALE GENOMIC DNA]</scope>
    <source>
        <strain evidence="10">JCM 16034</strain>
    </source>
</reference>
<dbReference type="NCBIfam" id="TIGR02432">
    <property type="entry name" value="lysidine_TilS_N"/>
    <property type="match status" value="1"/>
</dbReference>
<accession>A0ABP5NMV8</accession>
<dbReference type="PANTHER" id="PTHR43033">
    <property type="entry name" value="TRNA(ILE)-LYSIDINE SYNTHASE-RELATED"/>
    <property type="match status" value="1"/>
</dbReference>
<comment type="caution">
    <text evidence="9">The sequence shown here is derived from an EMBL/GenBank/DDBJ whole genome shotgun (WGS) entry which is preliminary data.</text>
</comment>
<dbReference type="SUPFAM" id="SSF52402">
    <property type="entry name" value="Adenine nucleotide alpha hydrolases-like"/>
    <property type="match status" value="1"/>
</dbReference>
<evidence type="ECO:0000256" key="4">
    <source>
        <dbReference type="ARBA" id="ARBA00022840"/>
    </source>
</evidence>
<evidence type="ECO:0000256" key="3">
    <source>
        <dbReference type="ARBA" id="ARBA00022741"/>
    </source>
</evidence>
<feature type="binding site" evidence="6">
    <location>
        <begin position="57"/>
        <end position="62"/>
    </location>
    <ligand>
        <name>ATP</name>
        <dbReference type="ChEBI" id="CHEBI:30616"/>
    </ligand>
</feature>
<evidence type="ECO:0000256" key="6">
    <source>
        <dbReference type="HAMAP-Rule" id="MF_01161"/>
    </source>
</evidence>
<dbReference type="EC" id="6.3.4.19" evidence="6"/>
<keyword evidence="2 6" id="KW-0819">tRNA processing</keyword>
<dbReference type="InterPro" id="IPR012795">
    <property type="entry name" value="tRNA_Ile_lys_synt_N"/>
</dbReference>
<dbReference type="InterPro" id="IPR012094">
    <property type="entry name" value="tRNA_Ile_lys_synt"/>
</dbReference>